<protein>
    <recommendedName>
        <fullName evidence="2">DUF6532 domain-containing protein</fullName>
    </recommendedName>
</protein>
<dbReference type="Pfam" id="PF20149">
    <property type="entry name" value="DUF6532"/>
    <property type="match status" value="1"/>
</dbReference>
<evidence type="ECO:0000313" key="3">
    <source>
        <dbReference type="EMBL" id="KZV79067.1"/>
    </source>
</evidence>
<accession>A0A166NEC4</accession>
<feature type="compositionally biased region" description="Pro residues" evidence="1">
    <location>
        <begin position="133"/>
        <end position="155"/>
    </location>
</feature>
<proteinExistence type="predicted"/>
<dbReference type="InParanoid" id="A0A166NEC4"/>
<reference evidence="3 4" key="1">
    <citation type="journal article" date="2016" name="Mol. Biol. Evol.">
        <title>Comparative Genomics of Early-Diverging Mushroom-Forming Fungi Provides Insights into the Origins of Lignocellulose Decay Capabilities.</title>
        <authorList>
            <person name="Nagy L.G."/>
            <person name="Riley R."/>
            <person name="Tritt A."/>
            <person name="Adam C."/>
            <person name="Daum C."/>
            <person name="Floudas D."/>
            <person name="Sun H."/>
            <person name="Yadav J.S."/>
            <person name="Pangilinan J."/>
            <person name="Larsson K.H."/>
            <person name="Matsuura K."/>
            <person name="Barry K."/>
            <person name="Labutti K."/>
            <person name="Kuo R."/>
            <person name="Ohm R.A."/>
            <person name="Bhattacharya S.S."/>
            <person name="Shirouzu T."/>
            <person name="Yoshinaga Y."/>
            <person name="Martin F.M."/>
            <person name="Grigoriev I.V."/>
            <person name="Hibbett D.S."/>
        </authorList>
    </citation>
    <scope>NUCLEOTIDE SEQUENCE [LARGE SCALE GENOMIC DNA]</scope>
    <source>
        <strain evidence="3 4">HHB12029</strain>
    </source>
</reference>
<organism evidence="3 4">
    <name type="scientific">Exidia glandulosa HHB12029</name>
    <dbReference type="NCBI Taxonomy" id="1314781"/>
    <lineage>
        <taxon>Eukaryota</taxon>
        <taxon>Fungi</taxon>
        <taxon>Dikarya</taxon>
        <taxon>Basidiomycota</taxon>
        <taxon>Agaricomycotina</taxon>
        <taxon>Agaricomycetes</taxon>
        <taxon>Auriculariales</taxon>
        <taxon>Exidiaceae</taxon>
        <taxon>Exidia</taxon>
    </lineage>
</organism>
<keyword evidence="4" id="KW-1185">Reference proteome</keyword>
<sequence length="512" mass="55606">MGRAPKKKAPAAKKKSTSSRSGKKKAAALSKKEQALIQAVMQQMRRGAQSSEEDDSDEGGSGSGTDPMEQDNGSRSSQDEDEDEHLPSPSVGAARAKFPTVTAGRTTVFASPLPPRRSTGRSSAQGSGSSTPARPPVHTPPPARPPVPTPPPAPPLANTASAQGTTPSASSTAGLAPAPNPSAVPAPPFQAPPQLPCTPYVHRPNPKRRNETLASSYTSLTGDIIRDFLQPRYRVYIATRLCFPTLDEVKIWVKPQLTEALQSGTAGKKNRVARMGDLNFVDAIAQFIHGCGAGFRNHVYAVAKRVALEEYIQPLGRIKPRARCKKVNELLRKQLFVYGDATNKRFKFEHNAIYKVIEQSMFTASSKVYSIGRIGDLQEAMNPFPVNLIAFSAAMLQSALDVWNTEVPNHKIQFSAVSYSTAYSKLVAKIESMVDDEDPVVREEFLQHRKDWYEKAWSAAGAVVYATDDDSSDDDDMVEAREALRERREARLALAALQAAQNETQPEGVGAQ</sequence>
<feature type="compositionally biased region" description="Pro residues" evidence="1">
    <location>
        <begin position="178"/>
        <end position="196"/>
    </location>
</feature>
<dbReference type="Proteomes" id="UP000077266">
    <property type="component" value="Unassembled WGS sequence"/>
</dbReference>
<feature type="domain" description="DUF6532" evidence="2">
    <location>
        <begin position="231"/>
        <end position="432"/>
    </location>
</feature>
<feature type="compositionally biased region" description="Basic residues" evidence="1">
    <location>
        <begin position="1"/>
        <end position="26"/>
    </location>
</feature>
<evidence type="ECO:0000313" key="4">
    <source>
        <dbReference type="Proteomes" id="UP000077266"/>
    </source>
</evidence>
<dbReference type="AlphaFoldDB" id="A0A166NEC4"/>
<feature type="compositionally biased region" description="Polar residues" evidence="1">
    <location>
        <begin position="158"/>
        <end position="173"/>
    </location>
</feature>
<evidence type="ECO:0000256" key="1">
    <source>
        <dbReference type="SAM" id="MobiDB-lite"/>
    </source>
</evidence>
<feature type="region of interest" description="Disordered" evidence="1">
    <location>
        <begin position="1"/>
        <end position="211"/>
    </location>
</feature>
<evidence type="ECO:0000259" key="2">
    <source>
        <dbReference type="Pfam" id="PF20149"/>
    </source>
</evidence>
<feature type="compositionally biased region" description="Polar residues" evidence="1">
    <location>
        <begin position="120"/>
        <end position="130"/>
    </location>
</feature>
<dbReference type="InterPro" id="IPR045341">
    <property type="entry name" value="DUF6532"/>
</dbReference>
<name>A0A166NEC4_EXIGL</name>
<dbReference type="EMBL" id="KV426687">
    <property type="protein sequence ID" value="KZV79067.1"/>
    <property type="molecule type" value="Genomic_DNA"/>
</dbReference>
<gene>
    <name evidence="3" type="ORF">EXIGLDRAFT_782847</name>
</gene>